<gene>
    <name evidence="2" type="ORF">CHS0354_014747</name>
</gene>
<protein>
    <submittedName>
        <fullName evidence="2">Uncharacterized protein</fullName>
    </submittedName>
</protein>
<dbReference type="AlphaFoldDB" id="A0AAE0VZI2"/>
<feature type="compositionally biased region" description="Basic and acidic residues" evidence="1">
    <location>
        <begin position="143"/>
        <end position="152"/>
    </location>
</feature>
<organism evidence="2 3">
    <name type="scientific">Potamilus streckersoni</name>
    <dbReference type="NCBI Taxonomy" id="2493646"/>
    <lineage>
        <taxon>Eukaryota</taxon>
        <taxon>Metazoa</taxon>
        <taxon>Spiralia</taxon>
        <taxon>Lophotrochozoa</taxon>
        <taxon>Mollusca</taxon>
        <taxon>Bivalvia</taxon>
        <taxon>Autobranchia</taxon>
        <taxon>Heteroconchia</taxon>
        <taxon>Palaeoheterodonta</taxon>
        <taxon>Unionida</taxon>
        <taxon>Unionoidea</taxon>
        <taxon>Unionidae</taxon>
        <taxon>Ambleminae</taxon>
        <taxon>Lampsilini</taxon>
        <taxon>Potamilus</taxon>
    </lineage>
</organism>
<dbReference type="Proteomes" id="UP001195483">
    <property type="component" value="Unassembled WGS sequence"/>
</dbReference>
<name>A0AAE0VZI2_9BIVA</name>
<evidence type="ECO:0000313" key="2">
    <source>
        <dbReference type="EMBL" id="KAK3595906.1"/>
    </source>
</evidence>
<keyword evidence="3" id="KW-1185">Reference proteome</keyword>
<reference evidence="2" key="1">
    <citation type="journal article" date="2021" name="Genome Biol. Evol.">
        <title>A High-Quality Reference Genome for a Parasitic Bivalve with Doubly Uniparental Inheritance (Bivalvia: Unionida).</title>
        <authorList>
            <person name="Smith C.H."/>
        </authorList>
    </citation>
    <scope>NUCLEOTIDE SEQUENCE</scope>
    <source>
        <strain evidence="2">CHS0354</strain>
    </source>
</reference>
<reference evidence="2" key="3">
    <citation type="submission" date="2023-05" db="EMBL/GenBank/DDBJ databases">
        <authorList>
            <person name="Smith C.H."/>
        </authorList>
    </citation>
    <scope>NUCLEOTIDE SEQUENCE</scope>
    <source>
        <strain evidence="2">CHS0354</strain>
        <tissue evidence="2">Mantle</tissue>
    </source>
</reference>
<evidence type="ECO:0000256" key="1">
    <source>
        <dbReference type="SAM" id="MobiDB-lite"/>
    </source>
</evidence>
<proteinExistence type="predicted"/>
<feature type="compositionally biased region" description="Basic and acidic residues" evidence="1">
    <location>
        <begin position="125"/>
        <end position="134"/>
    </location>
</feature>
<reference evidence="2" key="2">
    <citation type="journal article" date="2021" name="Genome Biol. Evol.">
        <title>Developing a high-quality reference genome for a parasitic bivalve with doubly uniparental inheritance (Bivalvia: Unionida).</title>
        <authorList>
            <person name="Smith C.H."/>
        </authorList>
    </citation>
    <scope>NUCLEOTIDE SEQUENCE</scope>
    <source>
        <strain evidence="2">CHS0354</strain>
        <tissue evidence="2">Mantle</tissue>
    </source>
</reference>
<sequence length="193" mass="21962">MGPIRPVPKLPIWLYGTENNVKFYGFTKPNDHKTWEQCDEKIKTYLRDILEKTKIYMRDVLEKITNQVQIDRIHRIGRGTNLCLIGTGRILRVQERGGFDSVPQHGGFDRVSKRGGFDSVPQHGGFDRVPKRGGFDSVPQHGGFDRVPKRGGFDSVSQHGGFDRVPKRGGFDSVPQHGGFDSVPQRWRHINIQ</sequence>
<dbReference type="EMBL" id="JAEAOA010000900">
    <property type="protein sequence ID" value="KAK3595906.1"/>
    <property type="molecule type" value="Genomic_DNA"/>
</dbReference>
<evidence type="ECO:0000313" key="3">
    <source>
        <dbReference type="Proteomes" id="UP001195483"/>
    </source>
</evidence>
<accession>A0AAE0VZI2</accession>
<feature type="compositionally biased region" description="Basic and acidic residues" evidence="1">
    <location>
        <begin position="161"/>
        <end position="170"/>
    </location>
</feature>
<comment type="caution">
    <text evidence="2">The sequence shown here is derived from an EMBL/GenBank/DDBJ whole genome shotgun (WGS) entry which is preliminary data.</text>
</comment>
<feature type="compositionally biased region" description="Basic and acidic residues" evidence="1">
    <location>
        <begin position="107"/>
        <end position="116"/>
    </location>
</feature>
<feature type="region of interest" description="Disordered" evidence="1">
    <location>
        <begin position="102"/>
        <end position="193"/>
    </location>
</feature>